<evidence type="ECO:0000313" key="2">
    <source>
        <dbReference type="EMBL" id="MBR0650796.1"/>
    </source>
</evidence>
<keyword evidence="3" id="KW-1185">Reference proteome</keyword>
<name>A0ABS5EIE3_9PROT</name>
<evidence type="ECO:0008006" key="4">
    <source>
        <dbReference type="Google" id="ProtNLM"/>
    </source>
</evidence>
<dbReference type="Proteomes" id="UP000698752">
    <property type="component" value="Unassembled WGS sequence"/>
</dbReference>
<evidence type="ECO:0000313" key="3">
    <source>
        <dbReference type="Proteomes" id="UP000698752"/>
    </source>
</evidence>
<gene>
    <name evidence="2" type="ORF">GXW78_14060</name>
</gene>
<reference evidence="3" key="1">
    <citation type="journal article" date="2021" name="Syst. Appl. Microbiol.">
        <title>Roseomonas hellenica sp. nov., isolated from roots of wild-growing Alkanna tinctoria.</title>
        <authorList>
            <person name="Rat A."/>
            <person name="Naranjo H.D."/>
            <person name="Lebbe L."/>
            <person name="Cnockaert M."/>
            <person name="Krigas N."/>
            <person name="Grigoriadou K."/>
            <person name="Maloupa E."/>
            <person name="Willems A."/>
        </authorList>
    </citation>
    <scope>NUCLEOTIDE SEQUENCE [LARGE SCALE GENOMIC DNA]</scope>
    <source>
        <strain evidence="3">LMG 31159</strain>
    </source>
</reference>
<accession>A0ABS5EIE3</accession>
<evidence type="ECO:0000256" key="1">
    <source>
        <dbReference type="SAM" id="SignalP"/>
    </source>
</evidence>
<protein>
    <recommendedName>
        <fullName evidence="4">DUF2059 domain-containing protein</fullName>
    </recommendedName>
</protein>
<organism evidence="2 3">
    <name type="scientific">Neoroseomonas terrae</name>
    <dbReference type="NCBI Taxonomy" id="424799"/>
    <lineage>
        <taxon>Bacteria</taxon>
        <taxon>Pseudomonadati</taxon>
        <taxon>Pseudomonadota</taxon>
        <taxon>Alphaproteobacteria</taxon>
        <taxon>Acetobacterales</taxon>
        <taxon>Acetobacteraceae</taxon>
        <taxon>Neoroseomonas</taxon>
    </lineage>
</organism>
<proteinExistence type="predicted"/>
<comment type="caution">
    <text evidence="2">The sequence shown here is derived from an EMBL/GenBank/DDBJ whole genome shotgun (WGS) entry which is preliminary data.</text>
</comment>
<feature type="chain" id="PRO_5046976589" description="DUF2059 domain-containing protein" evidence="1">
    <location>
        <begin position="28"/>
        <end position="314"/>
    </location>
</feature>
<keyword evidence="1" id="KW-0732">Signal</keyword>
<sequence length="314" mass="34760">MASRHGMLARAALVALPLLLAGAAARADAVDDLNADFHQTYEAARTHLFAAQRAAVPLLVNRFDQIALYRPGIDQPEIFNVDQTAFNRVRSVAHSAAALYLRLVPFGLGQLDAARLDWLAGFERRLTAAETETAAKAGLSAEQRAAELGLLAEVRRFTQRIRQRGEIDQPLLDEYRDAVRPGIARCFHIAAAAQLDQFRAQLDRWRAAYPTLAWDRALGLVMATHQPRRLYLQRQLFDWLLRDDPEREDRVVVAETLTGTPPLEQGVSPEAMRLLSAVMLDKVLAEGVLGDPLALQSDALGPAAQEIIRSWPPP</sequence>
<dbReference type="EMBL" id="JAAEDI010000014">
    <property type="protein sequence ID" value="MBR0650796.1"/>
    <property type="molecule type" value="Genomic_DNA"/>
</dbReference>
<dbReference type="RefSeq" id="WP_211869465.1">
    <property type="nucleotide sequence ID" value="NZ_JAAEDI010000014.1"/>
</dbReference>
<feature type="signal peptide" evidence="1">
    <location>
        <begin position="1"/>
        <end position="27"/>
    </location>
</feature>